<proteinExistence type="predicted"/>
<keyword evidence="4" id="KW-0378">Hydrolase</keyword>
<evidence type="ECO:0000313" key="10">
    <source>
        <dbReference type="EMBL" id="SDC39755.1"/>
    </source>
</evidence>
<comment type="catalytic activity">
    <reaction evidence="7">
        <text>O-phospho-L-seryl-[protein] + H2O = L-seryl-[protein] + phosphate</text>
        <dbReference type="Rhea" id="RHEA:20629"/>
        <dbReference type="Rhea" id="RHEA-COMP:9863"/>
        <dbReference type="Rhea" id="RHEA-COMP:11604"/>
        <dbReference type="ChEBI" id="CHEBI:15377"/>
        <dbReference type="ChEBI" id="CHEBI:29999"/>
        <dbReference type="ChEBI" id="CHEBI:43474"/>
        <dbReference type="ChEBI" id="CHEBI:83421"/>
        <dbReference type="EC" id="3.1.3.16"/>
    </reaction>
</comment>
<dbReference type="AlphaFoldDB" id="A0A1G6LAG9"/>
<dbReference type="InterPro" id="IPR015655">
    <property type="entry name" value="PP2C"/>
</dbReference>
<dbReference type="Proteomes" id="UP000242662">
    <property type="component" value="Unassembled WGS sequence"/>
</dbReference>
<dbReference type="Pfam" id="PF13672">
    <property type="entry name" value="PP2C_2"/>
    <property type="match status" value="1"/>
</dbReference>
<dbReference type="CDD" id="cd00143">
    <property type="entry name" value="PP2Cc"/>
    <property type="match status" value="1"/>
</dbReference>
<dbReference type="PROSITE" id="PS51746">
    <property type="entry name" value="PPM_2"/>
    <property type="match status" value="1"/>
</dbReference>
<comment type="cofactor">
    <cofactor evidence="1">
        <name>Mn(2+)</name>
        <dbReference type="ChEBI" id="CHEBI:29035"/>
    </cofactor>
</comment>
<keyword evidence="6" id="KW-0464">Manganese</keyword>
<comment type="catalytic activity">
    <reaction evidence="8">
        <text>O-phospho-L-threonyl-[protein] + H2O = L-threonyl-[protein] + phosphate</text>
        <dbReference type="Rhea" id="RHEA:47004"/>
        <dbReference type="Rhea" id="RHEA-COMP:11060"/>
        <dbReference type="Rhea" id="RHEA-COMP:11605"/>
        <dbReference type="ChEBI" id="CHEBI:15377"/>
        <dbReference type="ChEBI" id="CHEBI:30013"/>
        <dbReference type="ChEBI" id="CHEBI:43474"/>
        <dbReference type="ChEBI" id="CHEBI:61977"/>
        <dbReference type="EC" id="3.1.3.16"/>
    </reaction>
</comment>
<evidence type="ECO:0000256" key="2">
    <source>
        <dbReference type="ARBA" id="ARBA00013081"/>
    </source>
</evidence>
<organism evidence="10 11">
    <name type="scientific">Shouchella lonarensis</name>
    <dbReference type="NCBI Taxonomy" id="1464122"/>
    <lineage>
        <taxon>Bacteria</taxon>
        <taxon>Bacillati</taxon>
        <taxon>Bacillota</taxon>
        <taxon>Bacilli</taxon>
        <taxon>Bacillales</taxon>
        <taxon>Bacillaceae</taxon>
        <taxon>Shouchella</taxon>
    </lineage>
</organism>
<dbReference type="GO" id="GO:0004722">
    <property type="term" value="F:protein serine/threonine phosphatase activity"/>
    <property type="evidence" value="ECO:0007669"/>
    <property type="project" value="UniProtKB-EC"/>
</dbReference>
<dbReference type="SUPFAM" id="SSF81606">
    <property type="entry name" value="PP2C-like"/>
    <property type="match status" value="1"/>
</dbReference>
<keyword evidence="5" id="KW-0904">Protein phosphatase</keyword>
<name>A0A1G6LAG9_9BACI</name>
<evidence type="ECO:0000256" key="6">
    <source>
        <dbReference type="ARBA" id="ARBA00023211"/>
    </source>
</evidence>
<dbReference type="EC" id="3.1.3.16" evidence="2"/>
<sequence>MIERTAFLTDVGQVRTHNEDNGGIFTTDAGVLAVVADGMGGHAAGDVASRLMIETLDEAWQQIEAPLPAAEVEAWLTAQFSAANQTILDYAKAHPDCEGMGTTAIAAVCTNDYITIAHVGDSRAYVYRTEGLMQQTNDHSLVAELVRSGQISAEEADHHPRRHVILRALGTDTDVDVDCFTLTTDGVLLLLLCSDGLSNKVTQLELQEALERARTSHLSDIAAALIARANERGGEDNISLALVRYEERENTGDSS</sequence>
<evidence type="ECO:0000256" key="8">
    <source>
        <dbReference type="ARBA" id="ARBA00048336"/>
    </source>
</evidence>
<evidence type="ECO:0000256" key="1">
    <source>
        <dbReference type="ARBA" id="ARBA00001936"/>
    </source>
</evidence>
<dbReference type="SMART" id="SM00332">
    <property type="entry name" value="PP2Cc"/>
    <property type="match status" value="1"/>
</dbReference>
<dbReference type="InterPro" id="IPR036457">
    <property type="entry name" value="PPM-type-like_dom_sf"/>
</dbReference>
<accession>A0A1G6LAG9</accession>
<dbReference type="PANTHER" id="PTHR47992">
    <property type="entry name" value="PROTEIN PHOSPHATASE"/>
    <property type="match status" value="1"/>
</dbReference>
<dbReference type="Gene3D" id="3.60.40.10">
    <property type="entry name" value="PPM-type phosphatase domain"/>
    <property type="match status" value="1"/>
</dbReference>
<dbReference type="GO" id="GO:0046872">
    <property type="term" value="F:metal ion binding"/>
    <property type="evidence" value="ECO:0007669"/>
    <property type="project" value="UniProtKB-KW"/>
</dbReference>
<dbReference type="OrthoDB" id="9801841at2"/>
<dbReference type="STRING" id="1464122.SAMN05421737_10846"/>
<dbReference type="FunFam" id="3.60.40.10:FF:000002">
    <property type="entry name" value="Serine/threonine phosphatase stp"/>
    <property type="match status" value="1"/>
</dbReference>
<dbReference type="EMBL" id="FMYM01000008">
    <property type="protein sequence ID" value="SDC39755.1"/>
    <property type="molecule type" value="Genomic_DNA"/>
</dbReference>
<gene>
    <name evidence="10" type="ORF">SAMN05421737_10846</name>
</gene>
<dbReference type="NCBIfam" id="NF033484">
    <property type="entry name" value="Stp1_PP2C_phos"/>
    <property type="match status" value="1"/>
</dbReference>
<feature type="domain" description="PPM-type phosphatase" evidence="9">
    <location>
        <begin position="4"/>
        <end position="245"/>
    </location>
</feature>
<evidence type="ECO:0000256" key="3">
    <source>
        <dbReference type="ARBA" id="ARBA00022723"/>
    </source>
</evidence>
<dbReference type="InterPro" id="IPR001932">
    <property type="entry name" value="PPM-type_phosphatase-like_dom"/>
</dbReference>
<evidence type="ECO:0000256" key="7">
    <source>
        <dbReference type="ARBA" id="ARBA00047761"/>
    </source>
</evidence>
<protein>
    <recommendedName>
        <fullName evidence="2">protein-serine/threonine phosphatase</fullName>
        <ecNumber evidence="2">3.1.3.16</ecNumber>
    </recommendedName>
</protein>
<dbReference type="RefSeq" id="WP_090776057.1">
    <property type="nucleotide sequence ID" value="NZ_FMYM01000008.1"/>
</dbReference>
<evidence type="ECO:0000313" key="11">
    <source>
        <dbReference type="Proteomes" id="UP000242662"/>
    </source>
</evidence>
<dbReference type="SMART" id="SM00331">
    <property type="entry name" value="PP2C_SIG"/>
    <property type="match status" value="1"/>
</dbReference>
<reference evidence="11" key="1">
    <citation type="submission" date="2016-09" db="EMBL/GenBank/DDBJ databases">
        <authorList>
            <person name="Varghese N."/>
            <person name="Submissions S."/>
        </authorList>
    </citation>
    <scope>NUCLEOTIDE SEQUENCE [LARGE SCALE GENOMIC DNA]</scope>
    <source>
        <strain evidence="11">25nlg</strain>
    </source>
</reference>
<keyword evidence="11" id="KW-1185">Reference proteome</keyword>
<evidence type="ECO:0000256" key="4">
    <source>
        <dbReference type="ARBA" id="ARBA00022801"/>
    </source>
</evidence>
<evidence type="ECO:0000256" key="5">
    <source>
        <dbReference type="ARBA" id="ARBA00022912"/>
    </source>
</evidence>
<keyword evidence="3" id="KW-0479">Metal-binding</keyword>
<evidence type="ECO:0000259" key="9">
    <source>
        <dbReference type="PROSITE" id="PS51746"/>
    </source>
</evidence>